<dbReference type="SUPFAM" id="SSF55031">
    <property type="entry name" value="Bacterial exopeptidase dimerisation domain"/>
    <property type="match status" value="1"/>
</dbReference>
<reference evidence="4 5" key="1">
    <citation type="submission" date="2019-02" db="EMBL/GenBank/DDBJ databases">
        <title>Deep-cultivation of Planctomycetes and their phenomic and genomic characterization uncovers novel biology.</title>
        <authorList>
            <person name="Wiegand S."/>
            <person name="Jogler M."/>
            <person name="Boedeker C."/>
            <person name="Pinto D."/>
            <person name="Vollmers J."/>
            <person name="Rivas-Marin E."/>
            <person name="Kohn T."/>
            <person name="Peeters S.H."/>
            <person name="Heuer A."/>
            <person name="Rast P."/>
            <person name="Oberbeckmann S."/>
            <person name="Bunk B."/>
            <person name="Jeske O."/>
            <person name="Meyerdierks A."/>
            <person name="Storesund J.E."/>
            <person name="Kallscheuer N."/>
            <person name="Luecker S."/>
            <person name="Lage O.M."/>
            <person name="Pohl T."/>
            <person name="Merkel B.J."/>
            <person name="Hornburger P."/>
            <person name="Mueller R.-W."/>
            <person name="Bruemmer F."/>
            <person name="Labrenz M."/>
            <person name="Spormann A.M."/>
            <person name="Op den Camp H."/>
            <person name="Overmann J."/>
            <person name="Amann R."/>
            <person name="Jetten M.S.M."/>
            <person name="Mascher T."/>
            <person name="Medema M.H."/>
            <person name="Devos D.P."/>
            <person name="Kaster A.-K."/>
            <person name="Ovreas L."/>
            <person name="Rohde M."/>
            <person name="Galperin M.Y."/>
            <person name="Jogler C."/>
        </authorList>
    </citation>
    <scope>NUCLEOTIDE SEQUENCE [LARGE SCALE GENOMIC DNA]</scope>
    <source>
        <strain evidence="4 5">HG15A2</strain>
    </source>
</reference>
<dbReference type="PANTHER" id="PTHR11014:SF63">
    <property type="entry name" value="METALLOPEPTIDASE, PUTATIVE (AFU_ORTHOLOGUE AFUA_6G09600)-RELATED"/>
    <property type="match status" value="1"/>
</dbReference>
<keyword evidence="1 4" id="KW-0378">Hydrolase</keyword>
<organism evidence="4 5">
    <name type="scientific">Adhaeretor mobilis</name>
    <dbReference type="NCBI Taxonomy" id="1930276"/>
    <lineage>
        <taxon>Bacteria</taxon>
        <taxon>Pseudomonadati</taxon>
        <taxon>Planctomycetota</taxon>
        <taxon>Planctomycetia</taxon>
        <taxon>Pirellulales</taxon>
        <taxon>Lacipirellulaceae</taxon>
        <taxon>Adhaeretor</taxon>
    </lineage>
</organism>
<dbReference type="InterPro" id="IPR017439">
    <property type="entry name" value="Amidohydrolase"/>
</dbReference>
<feature type="binding site" evidence="2">
    <location>
        <position position="222"/>
    </location>
    <ligand>
        <name>Mn(2+)</name>
        <dbReference type="ChEBI" id="CHEBI:29035"/>
        <label>2</label>
    </ligand>
</feature>
<accession>A0A517MSM6</accession>
<evidence type="ECO:0000313" key="5">
    <source>
        <dbReference type="Proteomes" id="UP000319852"/>
    </source>
</evidence>
<dbReference type="AlphaFoldDB" id="A0A517MSM6"/>
<feature type="binding site" evidence="2">
    <location>
        <position position="159"/>
    </location>
    <ligand>
        <name>Mn(2+)</name>
        <dbReference type="ChEBI" id="CHEBI:29035"/>
        <label>2</label>
    </ligand>
</feature>
<dbReference type="SUPFAM" id="SSF53187">
    <property type="entry name" value="Zn-dependent exopeptidases"/>
    <property type="match status" value="1"/>
</dbReference>
<dbReference type="EMBL" id="CP036263">
    <property type="protein sequence ID" value="QDS97886.1"/>
    <property type="molecule type" value="Genomic_DNA"/>
</dbReference>
<protein>
    <submittedName>
        <fullName evidence="4">Putative hydrolase YxeP</fullName>
        <ecNumber evidence="4">3.-.-.-</ecNumber>
    </submittedName>
</protein>
<dbReference type="GO" id="GO:0050118">
    <property type="term" value="F:N-acetyldiaminopimelate deacetylase activity"/>
    <property type="evidence" value="ECO:0007669"/>
    <property type="project" value="UniProtKB-ARBA"/>
</dbReference>
<evidence type="ECO:0000259" key="3">
    <source>
        <dbReference type="Pfam" id="PF07687"/>
    </source>
</evidence>
<dbReference type="NCBIfam" id="TIGR01891">
    <property type="entry name" value="amidohydrolases"/>
    <property type="match status" value="1"/>
</dbReference>
<dbReference type="Gene3D" id="3.40.630.10">
    <property type="entry name" value="Zn peptidases"/>
    <property type="match status" value="1"/>
</dbReference>
<dbReference type="KEGG" id="amob:HG15A2_11540"/>
<sequence length="463" mass="49531">MYAKNVIFRFGSAKSLAANFPKKLMPIARHFSQVVTALGLMCFSSVLSRAESPAAWLESESAQLTQLYKELHQSPELSLQEAETAKKMAAELKRLGFQTTPEVGGHGVVGVLKNGAGPTLLLRADMDALPVVEETKLPYASQVRTKDKRGATVGVMHACGHDMHMTNLIGTLRYLVAHRDAWQGTLVAIFQPAEELGAGAKAMLADGLLVKFPRPDFALALHVSADRPAGTLACRTGYALANVDSVDITLRGRGGHGAYPHATIDPVVMAARLVLDLQTIVSREVKPIEPAVITVGSIKGGTKHNVIGDKCELQLTVRSYAPATRKQLIEAIKRKTLATAASADAPEPEIEVSEGTPALWNDPDLGERVLPAITRVLGADNLHDAEPSMGGEDFGRYGKAGVPILMMSLGAVSQERLNQYKESGTPPPSLHSSKFYPDPELTIKTGVKAFTAAALELLKKPGT</sequence>
<name>A0A517MSM6_9BACT</name>
<dbReference type="GO" id="GO:0019877">
    <property type="term" value="P:diaminopimelate biosynthetic process"/>
    <property type="evidence" value="ECO:0007669"/>
    <property type="project" value="UniProtKB-ARBA"/>
</dbReference>
<dbReference type="EC" id="3.-.-.-" evidence="4"/>
<feature type="domain" description="Peptidase M20 dimerisation" evidence="3">
    <location>
        <begin position="240"/>
        <end position="334"/>
    </location>
</feature>
<dbReference type="Gene3D" id="3.30.70.360">
    <property type="match status" value="1"/>
</dbReference>
<evidence type="ECO:0000313" key="4">
    <source>
        <dbReference type="EMBL" id="QDS97886.1"/>
    </source>
</evidence>
<dbReference type="InterPro" id="IPR036264">
    <property type="entry name" value="Bact_exopeptidase_dim_dom"/>
</dbReference>
<evidence type="ECO:0000256" key="2">
    <source>
        <dbReference type="PIRSR" id="PIRSR005962-1"/>
    </source>
</evidence>
<dbReference type="GO" id="GO:0046872">
    <property type="term" value="F:metal ion binding"/>
    <property type="evidence" value="ECO:0007669"/>
    <property type="project" value="UniProtKB-KW"/>
</dbReference>
<dbReference type="FunFam" id="3.30.70.360:FF:000001">
    <property type="entry name" value="N-acetyldiaminopimelate deacetylase"/>
    <property type="match status" value="1"/>
</dbReference>
<keyword evidence="2" id="KW-0464">Manganese</keyword>
<dbReference type="Pfam" id="PF01546">
    <property type="entry name" value="Peptidase_M20"/>
    <property type="match status" value="1"/>
</dbReference>
<dbReference type="Pfam" id="PF07687">
    <property type="entry name" value="M20_dimer"/>
    <property type="match status" value="1"/>
</dbReference>
<proteinExistence type="predicted"/>
<keyword evidence="2" id="KW-0479">Metal-binding</keyword>
<dbReference type="PIRSF" id="PIRSF005962">
    <property type="entry name" value="Pept_M20D_amidohydro"/>
    <property type="match status" value="1"/>
</dbReference>
<feature type="binding site" evidence="2">
    <location>
        <position position="431"/>
    </location>
    <ligand>
        <name>Mn(2+)</name>
        <dbReference type="ChEBI" id="CHEBI:29035"/>
        <label>2</label>
    </ligand>
</feature>
<dbReference type="InterPro" id="IPR011650">
    <property type="entry name" value="Peptidase_M20_dimer"/>
</dbReference>
<comment type="cofactor">
    <cofactor evidence="2">
        <name>Mn(2+)</name>
        <dbReference type="ChEBI" id="CHEBI:29035"/>
    </cofactor>
    <text evidence="2">The Mn(2+) ion enhances activity.</text>
</comment>
<feature type="binding site" evidence="2">
    <location>
        <position position="161"/>
    </location>
    <ligand>
        <name>Mn(2+)</name>
        <dbReference type="ChEBI" id="CHEBI:29035"/>
        <label>2</label>
    </ligand>
</feature>
<dbReference type="InterPro" id="IPR002933">
    <property type="entry name" value="Peptidase_M20"/>
</dbReference>
<evidence type="ECO:0000256" key="1">
    <source>
        <dbReference type="ARBA" id="ARBA00022801"/>
    </source>
</evidence>
<dbReference type="PANTHER" id="PTHR11014">
    <property type="entry name" value="PEPTIDASE M20 FAMILY MEMBER"/>
    <property type="match status" value="1"/>
</dbReference>
<dbReference type="Proteomes" id="UP000319852">
    <property type="component" value="Chromosome"/>
</dbReference>
<keyword evidence="5" id="KW-1185">Reference proteome</keyword>
<feature type="binding site" evidence="2">
    <location>
        <position position="195"/>
    </location>
    <ligand>
        <name>Mn(2+)</name>
        <dbReference type="ChEBI" id="CHEBI:29035"/>
        <label>2</label>
    </ligand>
</feature>
<gene>
    <name evidence="4" type="primary">yxeP_1</name>
    <name evidence="4" type="ORF">HG15A2_11540</name>
</gene>